<name>A0A1G2CLR2_9BACT</name>
<organism evidence="1 2">
    <name type="scientific">Candidatus Liptonbacteria bacterium RIFCSPLOWO2_01_FULL_53_13</name>
    <dbReference type="NCBI Taxonomy" id="1798651"/>
    <lineage>
        <taxon>Bacteria</taxon>
        <taxon>Candidatus Liptoniibacteriota</taxon>
    </lineage>
</organism>
<proteinExistence type="predicted"/>
<evidence type="ECO:0000313" key="2">
    <source>
        <dbReference type="Proteomes" id="UP000178348"/>
    </source>
</evidence>
<dbReference type="EMBL" id="MHLB01000016">
    <property type="protein sequence ID" value="OGZ02344.1"/>
    <property type="molecule type" value="Genomic_DNA"/>
</dbReference>
<evidence type="ECO:0000313" key="1">
    <source>
        <dbReference type="EMBL" id="OGZ02344.1"/>
    </source>
</evidence>
<accession>A0A1G2CLR2</accession>
<dbReference type="Proteomes" id="UP000178348">
    <property type="component" value="Unassembled WGS sequence"/>
</dbReference>
<sequence length="170" mass="18227">MELRGQKEGSIKRRAKGGAGRKGFVFQGERQNMFTGWSLIHLPYEGLVPFTPIPLTDRDTLTGPLSCDPQRWFSGGCPIPAGEGAVIGYHGPDCGGRLVREKGEGYFCLACAEVGHEFKGTIPGSVATFDDWRTHRDEIARTSAFVGSVCRVREPLAPAEEGATGGGGTE</sequence>
<reference evidence="1 2" key="1">
    <citation type="journal article" date="2016" name="Nat. Commun.">
        <title>Thousands of microbial genomes shed light on interconnected biogeochemical processes in an aquifer system.</title>
        <authorList>
            <person name="Anantharaman K."/>
            <person name="Brown C.T."/>
            <person name="Hug L.A."/>
            <person name="Sharon I."/>
            <person name="Castelle C.J."/>
            <person name="Probst A.J."/>
            <person name="Thomas B.C."/>
            <person name="Singh A."/>
            <person name="Wilkins M.J."/>
            <person name="Karaoz U."/>
            <person name="Brodie E.L."/>
            <person name="Williams K.H."/>
            <person name="Hubbard S.S."/>
            <person name="Banfield J.F."/>
        </authorList>
    </citation>
    <scope>NUCLEOTIDE SEQUENCE [LARGE SCALE GENOMIC DNA]</scope>
</reference>
<comment type="caution">
    <text evidence="1">The sequence shown here is derived from an EMBL/GenBank/DDBJ whole genome shotgun (WGS) entry which is preliminary data.</text>
</comment>
<dbReference type="AlphaFoldDB" id="A0A1G2CLR2"/>
<protein>
    <submittedName>
        <fullName evidence="1">Uncharacterized protein</fullName>
    </submittedName>
</protein>
<gene>
    <name evidence="1" type="ORF">A2946_02520</name>
</gene>